<dbReference type="PANTHER" id="PTHR32282:SF29">
    <property type="entry name" value="PENICILLIN-BINDING PROTEIN 1A"/>
    <property type="match status" value="1"/>
</dbReference>
<evidence type="ECO:0000256" key="2">
    <source>
        <dbReference type="ARBA" id="ARBA00022670"/>
    </source>
</evidence>
<accession>A0ABW4B935</accession>
<comment type="catalytic activity">
    <reaction evidence="7">
        <text>Preferential cleavage: (Ac)2-L-Lys-D-Ala-|-D-Ala. Also transpeptidation of peptidyl-alanyl moieties that are N-acyl substituents of D-alanine.</text>
        <dbReference type="EC" id="3.4.16.4"/>
    </reaction>
</comment>
<feature type="domain" description="Penicillin-binding protein transpeptidase" evidence="10">
    <location>
        <begin position="353"/>
        <end position="632"/>
    </location>
</feature>
<evidence type="ECO:0000256" key="7">
    <source>
        <dbReference type="ARBA" id="ARBA00034000"/>
    </source>
</evidence>
<proteinExistence type="predicted"/>
<dbReference type="InterPro" id="IPR001264">
    <property type="entry name" value="Glyco_trans_51"/>
</dbReference>
<dbReference type="EMBL" id="JBHTMO010000001">
    <property type="protein sequence ID" value="MFD1391972.1"/>
    <property type="molecule type" value="Genomic_DNA"/>
</dbReference>
<evidence type="ECO:0000259" key="11">
    <source>
        <dbReference type="Pfam" id="PF00912"/>
    </source>
</evidence>
<evidence type="ECO:0000256" key="9">
    <source>
        <dbReference type="SAM" id="MobiDB-lite"/>
    </source>
</evidence>
<reference evidence="13" key="1">
    <citation type="journal article" date="2019" name="Int. J. Syst. Evol. Microbiol.">
        <title>The Global Catalogue of Microorganisms (GCM) 10K type strain sequencing project: providing services to taxonomists for standard genome sequencing and annotation.</title>
        <authorList>
            <consortium name="The Broad Institute Genomics Platform"/>
            <consortium name="The Broad Institute Genome Sequencing Center for Infectious Disease"/>
            <person name="Wu L."/>
            <person name="Ma J."/>
        </authorList>
    </citation>
    <scope>NUCLEOTIDE SEQUENCE [LARGE SCALE GENOMIC DNA]</scope>
    <source>
        <strain evidence="13">CCM 8911</strain>
    </source>
</reference>
<keyword evidence="2" id="KW-0645">Protease</keyword>
<evidence type="ECO:0000259" key="10">
    <source>
        <dbReference type="Pfam" id="PF00905"/>
    </source>
</evidence>
<dbReference type="SUPFAM" id="SSF56601">
    <property type="entry name" value="beta-lactamase/transpeptidase-like"/>
    <property type="match status" value="1"/>
</dbReference>
<feature type="domain" description="Glycosyl transferase family 51" evidence="11">
    <location>
        <begin position="75"/>
        <end position="256"/>
    </location>
</feature>
<evidence type="ECO:0000256" key="1">
    <source>
        <dbReference type="ARBA" id="ARBA00022645"/>
    </source>
</evidence>
<dbReference type="NCBIfam" id="TIGR02074">
    <property type="entry name" value="PBP_1a_fam"/>
    <property type="match status" value="1"/>
</dbReference>
<dbReference type="InterPro" id="IPR001460">
    <property type="entry name" value="PCN-bd_Tpept"/>
</dbReference>
<comment type="caution">
    <text evidence="12">The sequence shown here is derived from an EMBL/GenBank/DDBJ whole genome shotgun (WGS) entry which is preliminary data.</text>
</comment>
<sequence length="764" mass="83040">MPNTPSRMARKQARRPKKKSRRWLTVIKALLILFAVGVVSGLGLFAYYASSAPTVTEAQLKSGGSPTLYDASNHVFTTLGVESRTYVHSDQIPQTLKDAVVSIEDRRFYQERWGIDPIRIVGATFSNVMGRLTGRSNGLQGGSTLTQQLIKLSVFSTKASDQTLKRKAQEAWLAIKLEQKYSKEQILEYYINKVYMDNAQRGMGTAAHYYFNKDLKQLDLSQLALLAGMPQSPAGYDPYEHPEAALNRRNEVLQAMVTNKKVSQAEANAAKAKPVTDGLAKKKAQTNDSTTDKVIDSYLTSVIKEVKKETGIDPYSENLKIYTNIDMKAQRRLYDIVNTNDYVTFPNDSLQTAVTITDPQTGRVIAQSGGRKTGNVRLAYNRATQNDRSNGSTMKPLLDYGPAIEYLNYSTYQQMEDAPYMWPGSDVPVNNIDHKFLGRISIRDALVKSRNPVAGRTLEAVGLAKGLNFLKGLGITLPSNQRVYPSAIGASATTEQEAAAYGAFANGGTYYKPSYVRKIVDMDGRTTTFEHQGTKAMKASTAYMITDILKSVMTRGTGIYARIPGLYEAGKTGTSDYGAPELKTNPALSGLAKDIWFTGYTTQRVMSIWTGYDKPLQNGLGASSNLIAQQIYKAMMSYLVDSENLPNQDWHKPSSVQVAHILKGSNPGTAVTGNTANTTRELYVRGHGPATQTAAIETPSSTSATSSTTSESTSTASTPAASTSSESSSSSVSDDTSATVPSSNTESSDTASSTESSAASTEQH</sequence>
<dbReference type="PANTHER" id="PTHR32282">
    <property type="entry name" value="BINDING PROTEIN TRANSPEPTIDASE, PUTATIVE-RELATED"/>
    <property type="match status" value="1"/>
</dbReference>
<dbReference type="EC" id="2.4.-.-" evidence="12"/>
<dbReference type="InterPro" id="IPR050396">
    <property type="entry name" value="Glycosyltr_51/Transpeptidase"/>
</dbReference>
<keyword evidence="5" id="KW-0378">Hydrolase</keyword>
<dbReference type="Pfam" id="PF00912">
    <property type="entry name" value="Transgly"/>
    <property type="match status" value="1"/>
</dbReference>
<evidence type="ECO:0000313" key="13">
    <source>
        <dbReference type="Proteomes" id="UP001597249"/>
    </source>
</evidence>
<dbReference type="GO" id="GO:0016757">
    <property type="term" value="F:glycosyltransferase activity"/>
    <property type="evidence" value="ECO:0007669"/>
    <property type="project" value="UniProtKB-KW"/>
</dbReference>
<keyword evidence="13" id="KW-1185">Reference proteome</keyword>
<evidence type="ECO:0000313" key="12">
    <source>
        <dbReference type="EMBL" id="MFD1391972.1"/>
    </source>
</evidence>
<dbReference type="Pfam" id="PF00905">
    <property type="entry name" value="Transpeptidase"/>
    <property type="match status" value="1"/>
</dbReference>
<keyword evidence="3 12" id="KW-0328">Glycosyltransferase</keyword>
<evidence type="ECO:0000256" key="5">
    <source>
        <dbReference type="ARBA" id="ARBA00022801"/>
    </source>
</evidence>
<evidence type="ECO:0000256" key="4">
    <source>
        <dbReference type="ARBA" id="ARBA00022679"/>
    </source>
</evidence>
<evidence type="ECO:0000256" key="8">
    <source>
        <dbReference type="ARBA" id="ARBA00049902"/>
    </source>
</evidence>
<evidence type="ECO:0000256" key="6">
    <source>
        <dbReference type="ARBA" id="ARBA00023268"/>
    </source>
</evidence>
<name>A0ABW4B935_9LACO</name>
<dbReference type="SUPFAM" id="SSF53955">
    <property type="entry name" value="Lysozyme-like"/>
    <property type="match status" value="1"/>
</dbReference>
<feature type="region of interest" description="Disordered" evidence="9">
    <location>
        <begin position="689"/>
        <end position="764"/>
    </location>
</feature>
<comment type="catalytic activity">
    <reaction evidence="8">
        <text>[GlcNAc-(1-&gt;4)-Mur2Ac(oyl-L-Ala-gamma-D-Glu-L-Lys-D-Ala-D-Ala)](n)-di-trans,octa-cis-undecaprenyl diphosphate + beta-D-GlcNAc-(1-&gt;4)-Mur2Ac(oyl-L-Ala-gamma-D-Glu-L-Lys-D-Ala-D-Ala)-di-trans,octa-cis-undecaprenyl diphosphate = [GlcNAc-(1-&gt;4)-Mur2Ac(oyl-L-Ala-gamma-D-Glu-L-Lys-D-Ala-D-Ala)](n+1)-di-trans,octa-cis-undecaprenyl diphosphate + di-trans,octa-cis-undecaprenyl diphosphate + H(+)</text>
        <dbReference type="Rhea" id="RHEA:23708"/>
        <dbReference type="Rhea" id="RHEA-COMP:9602"/>
        <dbReference type="Rhea" id="RHEA-COMP:9603"/>
        <dbReference type="ChEBI" id="CHEBI:15378"/>
        <dbReference type="ChEBI" id="CHEBI:58405"/>
        <dbReference type="ChEBI" id="CHEBI:60033"/>
        <dbReference type="ChEBI" id="CHEBI:78435"/>
        <dbReference type="EC" id="2.4.99.28"/>
    </reaction>
</comment>
<dbReference type="RefSeq" id="WP_125584434.1">
    <property type="nucleotide sequence ID" value="NZ_JBHTMO010000001.1"/>
</dbReference>
<dbReference type="Gene3D" id="3.40.710.10">
    <property type="entry name" value="DD-peptidase/beta-lactamase superfamily"/>
    <property type="match status" value="1"/>
</dbReference>
<dbReference type="Proteomes" id="UP001597249">
    <property type="component" value="Unassembled WGS sequence"/>
</dbReference>
<dbReference type="Gene3D" id="1.10.3810.10">
    <property type="entry name" value="Biosynthetic peptidoglycan transglycosylase-like"/>
    <property type="match status" value="1"/>
</dbReference>
<keyword evidence="4 12" id="KW-0808">Transferase</keyword>
<keyword evidence="6" id="KW-0511">Multifunctional enzyme</keyword>
<keyword evidence="1" id="KW-0121">Carboxypeptidase</keyword>
<feature type="compositionally biased region" description="Low complexity" evidence="9">
    <location>
        <begin position="698"/>
        <end position="764"/>
    </location>
</feature>
<evidence type="ECO:0000256" key="3">
    <source>
        <dbReference type="ARBA" id="ARBA00022676"/>
    </source>
</evidence>
<protein>
    <submittedName>
        <fullName evidence="12">Transglycosylase domain-containing protein</fullName>
        <ecNumber evidence="12">2.4.-.-</ecNumber>
    </submittedName>
</protein>
<gene>
    <name evidence="12" type="ORF">ACFQ3L_00005</name>
</gene>
<dbReference type="InterPro" id="IPR023346">
    <property type="entry name" value="Lysozyme-like_dom_sf"/>
</dbReference>
<organism evidence="12 13">
    <name type="scientific">Lacticaseibacillus jixianensis</name>
    <dbReference type="NCBI Taxonomy" id="2486012"/>
    <lineage>
        <taxon>Bacteria</taxon>
        <taxon>Bacillati</taxon>
        <taxon>Bacillota</taxon>
        <taxon>Bacilli</taxon>
        <taxon>Lactobacillales</taxon>
        <taxon>Lactobacillaceae</taxon>
        <taxon>Lacticaseibacillus</taxon>
    </lineage>
</organism>
<dbReference type="InterPro" id="IPR012338">
    <property type="entry name" value="Beta-lactam/transpept-like"/>
</dbReference>
<dbReference type="InterPro" id="IPR036950">
    <property type="entry name" value="PBP_transglycosylase"/>
</dbReference>